<dbReference type="Pfam" id="PF00005">
    <property type="entry name" value="ABC_tran"/>
    <property type="match status" value="1"/>
</dbReference>
<sequence length="308" mass="34174">MAVISVHNLTRRFGNFTAVDHISFDIEPGQVVGYLGPNGSGKTTTIRMLLGLIRPSEGEANVLGFDSASQSDLIRANTGYMSQKFALYNDLTARENLKFYAGVYGVRNGQRVDELLEQLGLDVIATMLVRTLSAGWRQRLSLAVAIVHHPKLLLLDEPTSGVDPTARRAFWDLIYSLVAEGITILVTTHYMDEAEYCSRVGILNFGKLLALDTPNNLKALLPGKMWEVFLEGKENEQADRLLPLLDVMGKTEGVIRASLAGDHLRILAKNAITRKELECRFKAEDIHNIRVESSIPVMEDTFMSLVSQ</sequence>
<reference evidence="4 5" key="1">
    <citation type="submission" date="2015-07" db="EMBL/GenBank/DDBJ databases">
        <title>Genome sequence of Leptolinea tardivitalis DSM 16556.</title>
        <authorList>
            <person name="Hemp J."/>
            <person name="Ward L.M."/>
            <person name="Pace L.A."/>
            <person name="Fischer W.W."/>
        </authorList>
    </citation>
    <scope>NUCLEOTIDE SEQUENCE [LARGE SCALE GENOMIC DNA]</scope>
    <source>
        <strain evidence="4 5">YMTK-2</strain>
    </source>
</reference>
<protein>
    <recommendedName>
        <fullName evidence="3">ABC transporter domain-containing protein</fullName>
    </recommendedName>
</protein>
<dbReference type="Gene3D" id="3.40.50.300">
    <property type="entry name" value="P-loop containing nucleotide triphosphate hydrolases"/>
    <property type="match status" value="1"/>
</dbReference>
<evidence type="ECO:0000256" key="2">
    <source>
        <dbReference type="ARBA" id="ARBA00022840"/>
    </source>
</evidence>
<dbReference type="PROSITE" id="PS00211">
    <property type="entry name" value="ABC_TRANSPORTER_1"/>
    <property type="match status" value="1"/>
</dbReference>
<dbReference type="SUPFAM" id="SSF52540">
    <property type="entry name" value="P-loop containing nucleoside triphosphate hydrolases"/>
    <property type="match status" value="1"/>
</dbReference>
<name>A0A0P6XV73_9CHLR</name>
<dbReference type="STRING" id="229920.ADM99_03355"/>
<dbReference type="PATRIC" id="fig|229920.5.peg.2299"/>
<evidence type="ECO:0000259" key="3">
    <source>
        <dbReference type="PROSITE" id="PS50893"/>
    </source>
</evidence>
<dbReference type="Proteomes" id="UP000050430">
    <property type="component" value="Unassembled WGS sequence"/>
</dbReference>
<dbReference type="OrthoDB" id="9804819at2"/>
<dbReference type="GO" id="GO:0016887">
    <property type="term" value="F:ATP hydrolysis activity"/>
    <property type="evidence" value="ECO:0007669"/>
    <property type="project" value="InterPro"/>
</dbReference>
<dbReference type="InterPro" id="IPR003439">
    <property type="entry name" value="ABC_transporter-like_ATP-bd"/>
</dbReference>
<keyword evidence="2" id="KW-0067">ATP-binding</keyword>
<dbReference type="CDD" id="cd03230">
    <property type="entry name" value="ABC_DR_subfamily_A"/>
    <property type="match status" value="1"/>
</dbReference>
<keyword evidence="5" id="KW-1185">Reference proteome</keyword>
<organism evidence="4 5">
    <name type="scientific">Leptolinea tardivitalis</name>
    <dbReference type="NCBI Taxonomy" id="229920"/>
    <lineage>
        <taxon>Bacteria</taxon>
        <taxon>Bacillati</taxon>
        <taxon>Chloroflexota</taxon>
        <taxon>Anaerolineae</taxon>
        <taxon>Anaerolineales</taxon>
        <taxon>Anaerolineaceae</taxon>
        <taxon>Leptolinea</taxon>
    </lineage>
</organism>
<evidence type="ECO:0000313" key="5">
    <source>
        <dbReference type="Proteomes" id="UP000050430"/>
    </source>
</evidence>
<comment type="caution">
    <text evidence="4">The sequence shown here is derived from an EMBL/GenBank/DDBJ whole genome shotgun (WGS) entry which is preliminary data.</text>
</comment>
<dbReference type="InterPro" id="IPR027417">
    <property type="entry name" value="P-loop_NTPase"/>
</dbReference>
<gene>
    <name evidence="4" type="ORF">ADM99_03355</name>
</gene>
<dbReference type="AlphaFoldDB" id="A0A0P6XV73"/>
<proteinExistence type="predicted"/>
<accession>A0A0P6XV73</accession>
<dbReference type="EMBL" id="LGCK01000006">
    <property type="protein sequence ID" value="KPL73273.1"/>
    <property type="molecule type" value="Genomic_DNA"/>
</dbReference>
<dbReference type="PANTHER" id="PTHR43038:SF3">
    <property type="entry name" value="ABC TRANSPORTER G FAMILY MEMBER 20 ISOFORM X1"/>
    <property type="match status" value="1"/>
</dbReference>
<dbReference type="InterPro" id="IPR003593">
    <property type="entry name" value="AAA+_ATPase"/>
</dbReference>
<dbReference type="PROSITE" id="PS50893">
    <property type="entry name" value="ABC_TRANSPORTER_2"/>
    <property type="match status" value="1"/>
</dbReference>
<evidence type="ECO:0000256" key="1">
    <source>
        <dbReference type="ARBA" id="ARBA00022741"/>
    </source>
</evidence>
<keyword evidence="1" id="KW-0547">Nucleotide-binding</keyword>
<feature type="domain" description="ABC transporter" evidence="3">
    <location>
        <begin position="4"/>
        <end position="230"/>
    </location>
</feature>
<evidence type="ECO:0000313" key="4">
    <source>
        <dbReference type="EMBL" id="KPL73273.1"/>
    </source>
</evidence>
<dbReference type="InterPro" id="IPR017871">
    <property type="entry name" value="ABC_transporter-like_CS"/>
</dbReference>
<dbReference type="GO" id="GO:0005524">
    <property type="term" value="F:ATP binding"/>
    <property type="evidence" value="ECO:0007669"/>
    <property type="project" value="UniProtKB-KW"/>
</dbReference>
<dbReference type="SMART" id="SM00382">
    <property type="entry name" value="AAA"/>
    <property type="match status" value="1"/>
</dbReference>
<dbReference type="RefSeq" id="WP_062421679.1">
    <property type="nucleotide sequence ID" value="NZ_BBYA01000009.1"/>
</dbReference>
<dbReference type="PANTHER" id="PTHR43038">
    <property type="entry name" value="ATP-BINDING CASSETTE, SUB-FAMILY H, MEMBER 1"/>
    <property type="match status" value="1"/>
</dbReference>